<dbReference type="OrthoDB" id="3000060at2759"/>
<proteinExistence type="predicted"/>
<feature type="region of interest" description="Disordered" evidence="1">
    <location>
        <begin position="571"/>
        <end position="592"/>
    </location>
</feature>
<feature type="region of interest" description="Disordered" evidence="1">
    <location>
        <begin position="1"/>
        <end position="20"/>
    </location>
</feature>
<sequence length="592" mass="66320">MSSPSKKQPLARGGHVRHPNGLPSMFLSSTLPTIHHNTLILAATSPTLTSGNPRKDGWFLSDFYVFNYLFKGLGSNQKWLTAAEPRKLVERYGEFLHGNPYEDRKVCLSKELLDNEQLTDVTVVKPSQMIDTFLSEAKKASEFAKRNNAPLLLLIFCHGLPSFHLVLNDGDKNRGLSVLSLKGVLEPGAQVTLVTTACYSGGWVTHPDFNYTTMAAADEWEGKLGMSNSWNISRSVGRSCGSVFASTLLETLSSAASPLIEPSVPNASTHTLQPEEPTEHQVMTYNSLCHSIWKTCEDRVTTLWDSQAFRFSAQDDAWNISWTGRTGFPLVNFERRWNHLPTHPYKPSKSRDIMNPHPKNASFQVAGPSRTGGGRTSLDEMTESIATGRVKGMARLFHQTCPGDWNKGRMVAFGGTLRGFYADDLFEDEAPMIAATIRFRWEMALLTDFIVEMFGLPIPSNEACIHWDSDNWERNVKRSNPSWIKRYHAIADRLRVCFVLPHLDEQGPVYYRPMEYLAAAIFDRNASDNANTALFDQIGQFMNQVKSFQQQRVCAEPSVRGRARDFFKSVGRRARRSMSPRKSHGITAGGSG</sequence>
<dbReference type="EMBL" id="MDYL01000003">
    <property type="protein sequence ID" value="OQD76811.1"/>
    <property type="molecule type" value="Genomic_DNA"/>
</dbReference>
<dbReference type="STRING" id="69771.A0A1V6PIK4"/>
<dbReference type="AlphaFoldDB" id="A0A1V6PIK4"/>
<reference evidence="3" key="1">
    <citation type="journal article" date="2017" name="Nat. Microbiol.">
        <title>Global analysis of biosynthetic gene clusters reveals vast potential of secondary metabolite production in Penicillium species.</title>
        <authorList>
            <person name="Nielsen J.C."/>
            <person name="Grijseels S."/>
            <person name="Prigent S."/>
            <person name="Ji B."/>
            <person name="Dainat J."/>
            <person name="Nielsen K.F."/>
            <person name="Frisvad J.C."/>
            <person name="Workman M."/>
            <person name="Nielsen J."/>
        </authorList>
    </citation>
    <scope>NUCLEOTIDE SEQUENCE [LARGE SCALE GENOMIC DNA]</scope>
    <source>
        <strain evidence="3">IBT 11843</strain>
    </source>
</reference>
<protein>
    <submittedName>
        <fullName evidence="2">Uncharacterized protein</fullName>
    </submittedName>
</protein>
<gene>
    <name evidence="2" type="ORF">PENDEC_c003G00488</name>
</gene>
<evidence type="ECO:0000313" key="2">
    <source>
        <dbReference type="EMBL" id="OQD76811.1"/>
    </source>
</evidence>
<organism evidence="2 3">
    <name type="scientific">Penicillium decumbens</name>
    <dbReference type="NCBI Taxonomy" id="69771"/>
    <lineage>
        <taxon>Eukaryota</taxon>
        <taxon>Fungi</taxon>
        <taxon>Dikarya</taxon>
        <taxon>Ascomycota</taxon>
        <taxon>Pezizomycotina</taxon>
        <taxon>Eurotiomycetes</taxon>
        <taxon>Eurotiomycetidae</taxon>
        <taxon>Eurotiales</taxon>
        <taxon>Aspergillaceae</taxon>
        <taxon>Penicillium</taxon>
    </lineage>
</organism>
<dbReference type="Proteomes" id="UP000191522">
    <property type="component" value="Unassembled WGS sequence"/>
</dbReference>
<evidence type="ECO:0000313" key="3">
    <source>
        <dbReference type="Proteomes" id="UP000191522"/>
    </source>
</evidence>
<feature type="region of interest" description="Disordered" evidence="1">
    <location>
        <begin position="359"/>
        <end position="378"/>
    </location>
</feature>
<accession>A0A1V6PIK4</accession>
<name>A0A1V6PIK4_PENDC</name>
<dbReference type="OMA" id="PYTQRRV"/>
<feature type="compositionally biased region" description="Basic residues" evidence="1">
    <location>
        <begin position="571"/>
        <end position="584"/>
    </location>
</feature>
<comment type="caution">
    <text evidence="2">The sequence shown here is derived from an EMBL/GenBank/DDBJ whole genome shotgun (WGS) entry which is preliminary data.</text>
</comment>
<evidence type="ECO:0000256" key="1">
    <source>
        <dbReference type="SAM" id="MobiDB-lite"/>
    </source>
</evidence>
<keyword evidence="3" id="KW-1185">Reference proteome</keyword>